<name>A0AAN9S1N6_PSOTE</name>
<dbReference type="Proteomes" id="UP001386955">
    <property type="component" value="Unassembled WGS sequence"/>
</dbReference>
<comment type="caution">
    <text evidence="1">The sequence shown here is derived from an EMBL/GenBank/DDBJ whole genome shotgun (WGS) entry which is preliminary data.</text>
</comment>
<accession>A0AAN9S1N6</accession>
<proteinExistence type="predicted"/>
<sequence length="145" mass="15581">MVPLRFNSSKVLVEGSNYELNGEFEKKTVVLKTDQVSTQWGPAASGGVNMKLGGVWKVQVPSHENENEAVGEIGFYRPPSYMAVDAGAGTGKSPSVVAAVYEVPSDSAFRCLKHHHDAVNGMGGRVVVREVGSHRVTIVFISTYS</sequence>
<dbReference type="AlphaFoldDB" id="A0AAN9S1N6"/>
<dbReference type="EMBL" id="JAYMYS010000007">
    <property type="protein sequence ID" value="KAK7386673.1"/>
    <property type="molecule type" value="Genomic_DNA"/>
</dbReference>
<gene>
    <name evidence="1" type="ORF">VNO78_27008</name>
</gene>
<reference evidence="1 2" key="1">
    <citation type="submission" date="2024-01" db="EMBL/GenBank/DDBJ databases">
        <title>The genomes of 5 underutilized Papilionoideae crops provide insights into root nodulation and disease resistanc.</title>
        <authorList>
            <person name="Jiang F."/>
        </authorList>
    </citation>
    <scope>NUCLEOTIDE SEQUENCE [LARGE SCALE GENOMIC DNA]</scope>
    <source>
        <strain evidence="1">DUOXIRENSHENG_FW03</strain>
        <tissue evidence="1">Leaves</tissue>
    </source>
</reference>
<evidence type="ECO:0000313" key="2">
    <source>
        <dbReference type="Proteomes" id="UP001386955"/>
    </source>
</evidence>
<organism evidence="1 2">
    <name type="scientific">Psophocarpus tetragonolobus</name>
    <name type="common">Winged bean</name>
    <name type="synonym">Dolichos tetragonolobus</name>
    <dbReference type="NCBI Taxonomy" id="3891"/>
    <lineage>
        <taxon>Eukaryota</taxon>
        <taxon>Viridiplantae</taxon>
        <taxon>Streptophyta</taxon>
        <taxon>Embryophyta</taxon>
        <taxon>Tracheophyta</taxon>
        <taxon>Spermatophyta</taxon>
        <taxon>Magnoliopsida</taxon>
        <taxon>eudicotyledons</taxon>
        <taxon>Gunneridae</taxon>
        <taxon>Pentapetalae</taxon>
        <taxon>rosids</taxon>
        <taxon>fabids</taxon>
        <taxon>Fabales</taxon>
        <taxon>Fabaceae</taxon>
        <taxon>Papilionoideae</taxon>
        <taxon>50 kb inversion clade</taxon>
        <taxon>NPAAA clade</taxon>
        <taxon>indigoferoid/millettioid clade</taxon>
        <taxon>Phaseoleae</taxon>
        <taxon>Psophocarpus</taxon>
    </lineage>
</organism>
<keyword evidence="2" id="KW-1185">Reference proteome</keyword>
<evidence type="ECO:0000313" key="1">
    <source>
        <dbReference type="EMBL" id="KAK7386673.1"/>
    </source>
</evidence>
<protein>
    <submittedName>
        <fullName evidence="1">Uncharacterized protein</fullName>
    </submittedName>
</protein>